<feature type="compositionally biased region" description="Basic and acidic residues" evidence="1">
    <location>
        <begin position="188"/>
        <end position="199"/>
    </location>
</feature>
<dbReference type="Proteomes" id="UP000799118">
    <property type="component" value="Unassembled WGS sequence"/>
</dbReference>
<feature type="compositionally biased region" description="Polar residues" evidence="1">
    <location>
        <begin position="202"/>
        <end position="212"/>
    </location>
</feature>
<accession>A0A6A4IKC8</accession>
<dbReference type="EMBL" id="ML769387">
    <property type="protein sequence ID" value="KAE9409618.1"/>
    <property type="molecule type" value="Genomic_DNA"/>
</dbReference>
<proteinExistence type="predicted"/>
<feature type="compositionally biased region" description="Low complexity" evidence="1">
    <location>
        <begin position="490"/>
        <end position="506"/>
    </location>
</feature>
<reference evidence="2" key="1">
    <citation type="journal article" date="2019" name="Environ. Microbiol.">
        <title>Fungal ecological strategies reflected in gene transcription - a case study of two litter decomposers.</title>
        <authorList>
            <person name="Barbi F."/>
            <person name="Kohler A."/>
            <person name="Barry K."/>
            <person name="Baskaran P."/>
            <person name="Daum C."/>
            <person name="Fauchery L."/>
            <person name="Ihrmark K."/>
            <person name="Kuo A."/>
            <person name="LaButti K."/>
            <person name="Lipzen A."/>
            <person name="Morin E."/>
            <person name="Grigoriev I.V."/>
            <person name="Henrissat B."/>
            <person name="Lindahl B."/>
            <person name="Martin F."/>
        </authorList>
    </citation>
    <scope>NUCLEOTIDE SEQUENCE</scope>
    <source>
        <strain evidence="2">JB14</strain>
    </source>
</reference>
<feature type="region of interest" description="Disordered" evidence="1">
    <location>
        <begin position="579"/>
        <end position="609"/>
    </location>
</feature>
<evidence type="ECO:0000313" key="2">
    <source>
        <dbReference type="EMBL" id="KAE9409618.1"/>
    </source>
</evidence>
<feature type="compositionally biased region" description="Low complexity" evidence="1">
    <location>
        <begin position="174"/>
        <end position="187"/>
    </location>
</feature>
<dbReference type="OrthoDB" id="3070249at2759"/>
<feature type="region of interest" description="Disordered" evidence="1">
    <location>
        <begin position="173"/>
        <end position="244"/>
    </location>
</feature>
<feature type="compositionally biased region" description="Basic residues" evidence="1">
    <location>
        <begin position="516"/>
        <end position="527"/>
    </location>
</feature>
<keyword evidence="3" id="KW-1185">Reference proteome</keyword>
<feature type="compositionally biased region" description="Polar residues" evidence="1">
    <location>
        <begin position="220"/>
        <end position="236"/>
    </location>
</feature>
<organism evidence="2 3">
    <name type="scientific">Gymnopus androsaceus JB14</name>
    <dbReference type="NCBI Taxonomy" id="1447944"/>
    <lineage>
        <taxon>Eukaryota</taxon>
        <taxon>Fungi</taxon>
        <taxon>Dikarya</taxon>
        <taxon>Basidiomycota</taxon>
        <taxon>Agaricomycotina</taxon>
        <taxon>Agaricomycetes</taxon>
        <taxon>Agaricomycetidae</taxon>
        <taxon>Agaricales</taxon>
        <taxon>Marasmiineae</taxon>
        <taxon>Omphalotaceae</taxon>
        <taxon>Gymnopus</taxon>
    </lineage>
</organism>
<evidence type="ECO:0000256" key="1">
    <source>
        <dbReference type="SAM" id="MobiDB-lite"/>
    </source>
</evidence>
<feature type="region of interest" description="Disordered" evidence="1">
    <location>
        <begin position="315"/>
        <end position="337"/>
    </location>
</feature>
<protein>
    <submittedName>
        <fullName evidence="2">Uncharacterized protein</fullName>
    </submittedName>
</protein>
<dbReference type="AlphaFoldDB" id="A0A6A4IKC8"/>
<name>A0A6A4IKC8_9AGAR</name>
<sequence>MERPKKVFRVPKGDVGSNLLNEKRKSFTCIETGCMNLLNPQKRWKMCSSCRATRPEKRQEFQAHEGSTTRSGADAVVVGASGGSSNIISSFILIHTHIYRHIIQIHTRSHMHTILIHIRIIKTLQLSLQALQHLLRLHQIIIHNMYTLIRMGTNIRLASPRHLLLLSPPTQLVSSTSSASASSPATTKTKDGKDKKADETPISASVCSTNPFVPSADGASDSSNVAITSPPIINNADTRETEYAEVTKDRAVPPIFSRPIPRFSPTVPPPATLSFVPQPTKFIPVDGHGHASGSGGSNLTPATTTTVAATAIPARTETANESDHSSTNGNEASGDRMSIRALPPTPQSISVSTSTSPLVYTGMFHASKLPPLMPKGGTIVNLETGSNRRPVSRSVSAAPSRITFVSEPGAPTARAVTIGDASATPAPARRFKIKEMYTPTVTTAAMAMVQAQAQTQDSITGVMELGPGGTVDKAKTSSNGADEENVAEKTATATAASDGATDVAVVTEDKSSAPKVSKKRPSRAKKQKPNESEQVVVSAPPPPSYIPPGYAYPYNYLQPSRYYASYAPAPPSSNPVIPSSYPPASSSSTAISSSASGSSPSAPPTLTTTPYYPPPHPYVYAPGPSSSSIYPPYAYPYGGSYAAYSYSQYPGYPGYESPAYPGYASYSAVYGVPAARPQTEAPVKGGGNAEVGTTEEGSIASVASHSEARAGVKQVNSVAGSSAVTSNSDIVVAESTTSVAPERLCYTKSCRRVIPQNVTGNLCTRCRTRFKKHQSRTKHRFKLEPRRVTVGVPLKSNENGKGGDDEDAEIAISTKIRALFAIVGKYTKEVGQVAMELCKLNEEDIQGVEQDALDNAQELDVKLSWVTASVDLSNGSKAMHEIAWCKASEEECLLLQEEMCCIPITLEMQA</sequence>
<evidence type="ECO:0000313" key="3">
    <source>
        <dbReference type="Proteomes" id="UP000799118"/>
    </source>
</evidence>
<feature type="region of interest" description="Disordered" evidence="1">
    <location>
        <begin position="464"/>
        <end position="542"/>
    </location>
</feature>
<gene>
    <name evidence="2" type="ORF">BT96DRAFT_984675</name>
</gene>